<accession>A0ABV8FTA4</accession>
<evidence type="ECO:0000256" key="4">
    <source>
        <dbReference type="ARBA" id="ARBA00023163"/>
    </source>
</evidence>
<protein>
    <submittedName>
        <fullName evidence="8">TetR/AcrR family transcriptional regulator C-terminal domain-containing protein</fullName>
    </submittedName>
</protein>
<reference evidence="9" key="1">
    <citation type="journal article" date="2019" name="Int. J. Syst. Evol. Microbiol.">
        <title>The Global Catalogue of Microorganisms (GCM) 10K type strain sequencing project: providing services to taxonomists for standard genome sequencing and annotation.</title>
        <authorList>
            <consortium name="The Broad Institute Genomics Platform"/>
            <consortium name="The Broad Institute Genome Sequencing Center for Infectious Disease"/>
            <person name="Wu L."/>
            <person name="Ma J."/>
        </authorList>
    </citation>
    <scope>NUCLEOTIDE SEQUENCE [LARGE SCALE GENOMIC DNA]</scope>
    <source>
        <strain evidence="9">TBRC 1826</strain>
    </source>
</reference>
<keyword evidence="2" id="KW-0805">Transcription regulation</keyword>
<dbReference type="PROSITE" id="PS50977">
    <property type="entry name" value="HTH_TETR_2"/>
    <property type="match status" value="1"/>
</dbReference>
<dbReference type="Pfam" id="PF00440">
    <property type="entry name" value="TetR_N"/>
    <property type="match status" value="1"/>
</dbReference>
<evidence type="ECO:0000256" key="1">
    <source>
        <dbReference type="ARBA" id="ARBA00022491"/>
    </source>
</evidence>
<dbReference type="PANTHER" id="PTHR30055:SF151">
    <property type="entry name" value="TRANSCRIPTIONAL REGULATORY PROTEIN"/>
    <property type="match status" value="1"/>
</dbReference>
<evidence type="ECO:0000313" key="9">
    <source>
        <dbReference type="Proteomes" id="UP001595847"/>
    </source>
</evidence>
<feature type="region of interest" description="Disordered" evidence="6">
    <location>
        <begin position="221"/>
        <end position="244"/>
    </location>
</feature>
<dbReference type="InterPro" id="IPR003012">
    <property type="entry name" value="Tet_transcr_reg_TetR"/>
</dbReference>
<sequence>MGGRTASRRTGLDRATVAATALTLLDDVGLDGLTVRRLAAELGVQSPALYWHFRDKQELLDLMAQELQAALPLAPRRDDEPWPQWVARRARERRRLLLSRRDGARLVAGTAAGPAIALQAEAELRTLADAGFSPVQALRAITAIGHYTTGFVMEEQSAGQRRRPPEGPTAPEAPDGPPPDAGATPTLMAAIRDGGPPEGDEAFEQGLWMLIDGMRALLERSAAGAAPDGAPGSERRTRTSPPAR</sequence>
<proteinExistence type="predicted"/>
<dbReference type="PRINTS" id="PR00455">
    <property type="entry name" value="HTHTETR"/>
</dbReference>
<keyword evidence="3 5" id="KW-0238">DNA-binding</keyword>
<feature type="compositionally biased region" description="Low complexity" evidence="6">
    <location>
        <begin position="222"/>
        <end position="232"/>
    </location>
</feature>
<organism evidence="8 9">
    <name type="scientific">Nocardiopsis sediminis</name>
    <dbReference type="NCBI Taxonomy" id="1778267"/>
    <lineage>
        <taxon>Bacteria</taxon>
        <taxon>Bacillati</taxon>
        <taxon>Actinomycetota</taxon>
        <taxon>Actinomycetes</taxon>
        <taxon>Streptosporangiales</taxon>
        <taxon>Nocardiopsidaceae</taxon>
        <taxon>Nocardiopsis</taxon>
    </lineage>
</organism>
<evidence type="ECO:0000259" key="7">
    <source>
        <dbReference type="PROSITE" id="PS50977"/>
    </source>
</evidence>
<dbReference type="Proteomes" id="UP001595847">
    <property type="component" value="Unassembled WGS sequence"/>
</dbReference>
<dbReference type="InterPro" id="IPR050109">
    <property type="entry name" value="HTH-type_TetR-like_transc_reg"/>
</dbReference>
<dbReference type="InterPro" id="IPR036271">
    <property type="entry name" value="Tet_transcr_reg_TetR-rel_C_sf"/>
</dbReference>
<dbReference type="EMBL" id="JBHSBH010000015">
    <property type="protein sequence ID" value="MFC3999399.1"/>
    <property type="molecule type" value="Genomic_DNA"/>
</dbReference>
<dbReference type="InterPro" id="IPR023772">
    <property type="entry name" value="DNA-bd_HTH_TetR-type_CS"/>
</dbReference>
<dbReference type="SUPFAM" id="SSF48498">
    <property type="entry name" value="Tetracyclin repressor-like, C-terminal domain"/>
    <property type="match status" value="1"/>
</dbReference>
<comment type="caution">
    <text evidence="8">The sequence shown here is derived from an EMBL/GenBank/DDBJ whole genome shotgun (WGS) entry which is preliminary data.</text>
</comment>
<name>A0ABV8FTA4_9ACTN</name>
<evidence type="ECO:0000256" key="2">
    <source>
        <dbReference type="ARBA" id="ARBA00023015"/>
    </source>
</evidence>
<evidence type="ECO:0000313" key="8">
    <source>
        <dbReference type="EMBL" id="MFC3999399.1"/>
    </source>
</evidence>
<keyword evidence="1" id="KW-0678">Repressor</keyword>
<dbReference type="SUPFAM" id="SSF46689">
    <property type="entry name" value="Homeodomain-like"/>
    <property type="match status" value="1"/>
</dbReference>
<evidence type="ECO:0000256" key="5">
    <source>
        <dbReference type="PROSITE-ProRule" id="PRU00335"/>
    </source>
</evidence>
<feature type="region of interest" description="Disordered" evidence="6">
    <location>
        <begin position="155"/>
        <end position="206"/>
    </location>
</feature>
<dbReference type="RefSeq" id="WP_378537822.1">
    <property type="nucleotide sequence ID" value="NZ_JBHSBH010000015.1"/>
</dbReference>
<dbReference type="InterPro" id="IPR009057">
    <property type="entry name" value="Homeodomain-like_sf"/>
</dbReference>
<feature type="DNA-binding region" description="H-T-H motif" evidence="5">
    <location>
        <begin position="34"/>
        <end position="53"/>
    </location>
</feature>
<dbReference type="Pfam" id="PF02909">
    <property type="entry name" value="TetR_C_1"/>
    <property type="match status" value="1"/>
</dbReference>
<evidence type="ECO:0000256" key="3">
    <source>
        <dbReference type="ARBA" id="ARBA00023125"/>
    </source>
</evidence>
<dbReference type="PROSITE" id="PS01081">
    <property type="entry name" value="HTH_TETR_1"/>
    <property type="match status" value="1"/>
</dbReference>
<dbReference type="InterPro" id="IPR004111">
    <property type="entry name" value="Repressor_TetR_C"/>
</dbReference>
<keyword evidence="4" id="KW-0804">Transcription</keyword>
<dbReference type="PRINTS" id="PR00400">
    <property type="entry name" value="TETREPRESSOR"/>
</dbReference>
<evidence type="ECO:0000256" key="6">
    <source>
        <dbReference type="SAM" id="MobiDB-lite"/>
    </source>
</evidence>
<keyword evidence="9" id="KW-1185">Reference proteome</keyword>
<gene>
    <name evidence="8" type="ORF">ACFOVU_26040</name>
</gene>
<dbReference type="PANTHER" id="PTHR30055">
    <property type="entry name" value="HTH-TYPE TRANSCRIPTIONAL REGULATOR RUTR"/>
    <property type="match status" value="1"/>
</dbReference>
<dbReference type="InterPro" id="IPR001647">
    <property type="entry name" value="HTH_TetR"/>
</dbReference>
<dbReference type="Gene3D" id="1.10.10.60">
    <property type="entry name" value="Homeodomain-like"/>
    <property type="match status" value="1"/>
</dbReference>
<feature type="domain" description="HTH tetR-type" evidence="7">
    <location>
        <begin position="11"/>
        <end position="71"/>
    </location>
</feature>
<dbReference type="Gene3D" id="1.10.357.10">
    <property type="entry name" value="Tetracycline Repressor, domain 2"/>
    <property type="match status" value="1"/>
</dbReference>